<dbReference type="SMART" id="SM01007">
    <property type="entry name" value="Aldolase_II"/>
    <property type="match status" value="1"/>
</dbReference>
<feature type="domain" description="Class II aldolase/adducin N-terminal" evidence="3">
    <location>
        <begin position="25"/>
        <end position="203"/>
    </location>
</feature>
<dbReference type="InterPro" id="IPR036409">
    <property type="entry name" value="Aldolase_II/adducin_N_sf"/>
</dbReference>
<evidence type="ECO:0000259" key="3">
    <source>
        <dbReference type="SMART" id="SM01007"/>
    </source>
</evidence>
<accession>A0ABP8WJH3</accession>
<dbReference type="Gene3D" id="3.40.225.10">
    <property type="entry name" value="Class II aldolase/adducin N-terminal domain"/>
    <property type="match status" value="1"/>
</dbReference>
<keyword evidence="5" id="KW-1185">Reference proteome</keyword>
<evidence type="ECO:0000313" key="4">
    <source>
        <dbReference type="EMBL" id="GAA4689473.1"/>
    </source>
</evidence>
<dbReference type="PANTHER" id="PTHR22789:SF0">
    <property type="entry name" value="3-OXO-TETRONATE 4-PHOSPHATE DECARBOXYLASE-RELATED"/>
    <property type="match status" value="1"/>
</dbReference>
<keyword evidence="1" id="KW-0479">Metal-binding</keyword>
<dbReference type="InterPro" id="IPR050197">
    <property type="entry name" value="Aldolase_class_II_sugar_metab"/>
</dbReference>
<dbReference type="RefSeq" id="WP_253871385.1">
    <property type="nucleotide sequence ID" value="NZ_BAABHM010000003.1"/>
</dbReference>
<protein>
    <submittedName>
        <fullName evidence="4">Aldolase</fullName>
    </submittedName>
</protein>
<comment type="caution">
    <text evidence="4">The sequence shown here is derived from an EMBL/GenBank/DDBJ whole genome shotgun (WGS) entry which is preliminary data.</text>
</comment>
<evidence type="ECO:0000256" key="2">
    <source>
        <dbReference type="ARBA" id="ARBA00023239"/>
    </source>
</evidence>
<proteinExistence type="predicted"/>
<keyword evidence="2" id="KW-0456">Lyase</keyword>
<reference evidence="5" key="1">
    <citation type="journal article" date="2019" name="Int. J. Syst. Evol. Microbiol.">
        <title>The Global Catalogue of Microorganisms (GCM) 10K type strain sequencing project: providing services to taxonomists for standard genome sequencing and annotation.</title>
        <authorList>
            <consortium name="The Broad Institute Genomics Platform"/>
            <consortium name="The Broad Institute Genome Sequencing Center for Infectious Disease"/>
            <person name="Wu L."/>
            <person name="Ma J."/>
        </authorList>
    </citation>
    <scope>NUCLEOTIDE SEQUENCE [LARGE SCALE GENOMIC DNA]</scope>
    <source>
        <strain evidence="5">JCM 17975</strain>
    </source>
</reference>
<dbReference type="EMBL" id="BAABHM010000003">
    <property type="protein sequence ID" value="GAA4689473.1"/>
    <property type="molecule type" value="Genomic_DNA"/>
</dbReference>
<name>A0ABP8WJH3_9MICO</name>
<evidence type="ECO:0000313" key="5">
    <source>
        <dbReference type="Proteomes" id="UP001500843"/>
    </source>
</evidence>
<dbReference type="Proteomes" id="UP001500843">
    <property type="component" value="Unassembled WGS sequence"/>
</dbReference>
<sequence>MNAQDHAPNDATDDTTDAAAEEATKALAEAGRQLVAAGLSPGSSGNVSVLAGDRILISGTGSSLGQLSAADLAHVGLDGTHLGGARASKETPLHVAFYRRDAGHRAVVHVHSPHAVALACLAPWAAHNAIPPLTPYFVMRVGQTPLLPYRHPGDPALGDDLFAAPWPLRAALLANHGAVVVGSSLDEAVDRATELEEACRIALLTAGSSRRELAPEQIQDLAGRWRSPWTPAPLN</sequence>
<organism evidence="4 5">
    <name type="scientific">Promicromonospora umidemergens</name>
    <dbReference type="NCBI Taxonomy" id="629679"/>
    <lineage>
        <taxon>Bacteria</taxon>
        <taxon>Bacillati</taxon>
        <taxon>Actinomycetota</taxon>
        <taxon>Actinomycetes</taxon>
        <taxon>Micrococcales</taxon>
        <taxon>Promicromonosporaceae</taxon>
        <taxon>Promicromonospora</taxon>
    </lineage>
</organism>
<dbReference type="InterPro" id="IPR001303">
    <property type="entry name" value="Aldolase_II/adducin_N"/>
</dbReference>
<evidence type="ECO:0000256" key="1">
    <source>
        <dbReference type="ARBA" id="ARBA00022723"/>
    </source>
</evidence>
<gene>
    <name evidence="4" type="ORF">GCM10023198_05040</name>
</gene>
<dbReference type="PANTHER" id="PTHR22789">
    <property type="entry name" value="FUCULOSE PHOSPHATE ALDOLASE"/>
    <property type="match status" value="1"/>
</dbReference>
<dbReference type="Pfam" id="PF00596">
    <property type="entry name" value="Aldolase_II"/>
    <property type="match status" value="1"/>
</dbReference>
<dbReference type="SUPFAM" id="SSF53639">
    <property type="entry name" value="AraD/HMP-PK domain-like"/>
    <property type="match status" value="1"/>
</dbReference>